<proteinExistence type="predicted"/>
<keyword evidence="1" id="KW-0732">Signal</keyword>
<sequence length="142" mass="15111">MLTLIAAALLAAPAAADTHHEQFDHGGARVHVTYHGQLKPELRQVGAASAPGRPATLQCRWQARVTVERSARATAGHVATRRIDAPVLVTGHRPGWCDTQAAAIGAEVAAASDRLRAHLVEVARRDRGVLVAELEQARGRNS</sequence>
<feature type="chain" id="PRO_5045539751" description="DUF922 domain-containing protein" evidence="1">
    <location>
        <begin position="17"/>
        <end position="142"/>
    </location>
</feature>
<reference evidence="2 3" key="1">
    <citation type="submission" date="2020-06" db="EMBL/GenBank/DDBJ databases">
        <title>Sphingomonas hominis sp. nov., a member of the Sphingomonas, isolated from the hair of a 22-year-old girl.</title>
        <authorList>
            <person name="Zhang D.-F."/>
            <person name="Cui X.-W."/>
        </authorList>
    </citation>
    <scope>NUCLEOTIDE SEQUENCE [LARGE SCALE GENOMIC DNA]</scope>
    <source>
        <strain evidence="2 3">HHU CXW</strain>
    </source>
</reference>
<dbReference type="Proteomes" id="UP000621447">
    <property type="component" value="Unassembled WGS sequence"/>
</dbReference>
<evidence type="ECO:0000313" key="2">
    <source>
        <dbReference type="EMBL" id="NTS63719.1"/>
    </source>
</evidence>
<evidence type="ECO:0000256" key="1">
    <source>
        <dbReference type="SAM" id="SignalP"/>
    </source>
</evidence>
<evidence type="ECO:0008006" key="4">
    <source>
        <dbReference type="Google" id="ProtNLM"/>
    </source>
</evidence>
<organism evidence="2 3">
    <name type="scientific">Sphingomonas hominis</name>
    <dbReference type="NCBI Taxonomy" id="2741495"/>
    <lineage>
        <taxon>Bacteria</taxon>
        <taxon>Pseudomonadati</taxon>
        <taxon>Pseudomonadota</taxon>
        <taxon>Alphaproteobacteria</taxon>
        <taxon>Sphingomonadales</taxon>
        <taxon>Sphingomonadaceae</taxon>
        <taxon>Sphingomonas</taxon>
    </lineage>
</organism>
<keyword evidence="3" id="KW-1185">Reference proteome</keyword>
<dbReference type="EMBL" id="JABULH010000001">
    <property type="protein sequence ID" value="NTS63719.1"/>
    <property type="molecule type" value="Genomic_DNA"/>
</dbReference>
<dbReference type="RefSeq" id="WP_174191828.1">
    <property type="nucleotide sequence ID" value="NZ_JABULH010000001.1"/>
</dbReference>
<accession>A0ABX2JH42</accession>
<name>A0ABX2JH42_9SPHN</name>
<evidence type="ECO:0000313" key="3">
    <source>
        <dbReference type="Proteomes" id="UP000621447"/>
    </source>
</evidence>
<comment type="caution">
    <text evidence="2">The sequence shown here is derived from an EMBL/GenBank/DDBJ whole genome shotgun (WGS) entry which is preliminary data.</text>
</comment>
<feature type="signal peptide" evidence="1">
    <location>
        <begin position="1"/>
        <end position="16"/>
    </location>
</feature>
<gene>
    <name evidence="2" type="ORF">HRV97_00920</name>
</gene>
<protein>
    <recommendedName>
        <fullName evidence="4">DUF922 domain-containing protein</fullName>
    </recommendedName>
</protein>